<dbReference type="AlphaFoldDB" id="A0A838XJW4"/>
<comment type="caution">
    <text evidence="2">The sequence shown here is derived from an EMBL/GenBank/DDBJ whole genome shotgun (WGS) entry which is preliminary data.</text>
</comment>
<dbReference type="SUPFAM" id="SSF54593">
    <property type="entry name" value="Glyoxalase/Bleomycin resistance protein/Dihydroxybiphenyl dioxygenase"/>
    <property type="match status" value="1"/>
</dbReference>
<dbReference type="InterPro" id="IPR004360">
    <property type="entry name" value="Glyas_Fos-R_dOase_dom"/>
</dbReference>
<dbReference type="Proteomes" id="UP000550354">
    <property type="component" value="Unassembled WGS sequence"/>
</dbReference>
<evidence type="ECO:0000313" key="3">
    <source>
        <dbReference type="Proteomes" id="UP000550354"/>
    </source>
</evidence>
<sequence length="115" mass="12457">MTHMIAGVPVSDLDASLDWYRRFFGREPDFRAGDEILWDIEEHATLFIEPAPERAGAGRVTFGVSGLDDLLERLAAAGIGHGEIETYGNGVRHVMVSDPDGNALAFAEMPPESAS</sequence>
<dbReference type="Gene3D" id="3.10.180.10">
    <property type="entry name" value="2,3-Dihydroxybiphenyl 1,2-Dioxygenase, domain 1"/>
    <property type="match status" value="1"/>
</dbReference>
<evidence type="ECO:0000259" key="1">
    <source>
        <dbReference type="PROSITE" id="PS51819"/>
    </source>
</evidence>
<feature type="domain" description="VOC" evidence="1">
    <location>
        <begin position="1"/>
        <end position="109"/>
    </location>
</feature>
<dbReference type="InterPro" id="IPR029068">
    <property type="entry name" value="Glyas_Bleomycin-R_OHBP_Dase"/>
</dbReference>
<keyword evidence="3" id="KW-1185">Reference proteome</keyword>
<proteinExistence type="predicted"/>
<gene>
    <name evidence="2" type="ORF">H1W00_12445</name>
</gene>
<dbReference type="EMBL" id="JACEOG010000001">
    <property type="protein sequence ID" value="MBA4609291.1"/>
    <property type="molecule type" value="Genomic_DNA"/>
</dbReference>
<accession>A0A838XJW4</accession>
<dbReference type="Pfam" id="PF00903">
    <property type="entry name" value="Glyoxalase"/>
    <property type="match status" value="1"/>
</dbReference>
<protein>
    <submittedName>
        <fullName evidence="2">VOC family protein</fullName>
    </submittedName>
</protein>
<dbReference type="InterPro" id="IPR037523">
    <property type="entry name" value="VOC_core"/>
</dbReference>
<name>A0A838XJW4_9ACTN</name>
<reference evidence="2 3" key="1">
    <citation type="submission" date="2020-07" db="EMBL/GenBank/DDBJ databases">
        <title>Draft genome and description of Aeromicrobium phoceense strain Marseille-Q0843 isolated from healthy skin swab.</title>
        <authorList>
            <person name="Boxberger M."/>
            <person name="La Scola B."/>
        </authorList>
    </citation>
    <scope>NUCLEOTIDE SEQUENCE [LARGE SCALE GENOMIC DNA]</scope>
    <source>
        <strain evidence="2 3">Marseille-Q0843</strain>
    </source>
</reference>
<dbReference type="PROSITE" id="PS51819">
    <property type="entry name" value="VOC"/>
    <property type="match status" value="1"/>
</dbReference>
<organism evidence="2 3">
    <name type="scientific">Aeromicrobium phoceense</name>
    <dbReference type="NCBI Taxonomy" id="2754045"/>
    <lineage>
        <taxon>Bacteria</taxon>
        <taxon>Bacillati</taxon>
        <taxon>Actinomycetota</taxon>
        <taxon>Actinomycetes</taxon>
        <taxon>Propionibacteriales</taxon>
        <taxon>Nocardioidaceae</taxon>
        <taxon>Aeromicrobium</taxon>
    </lineage>
</organism>
<evidence type="ECO:0000313" key="2">
    <source>
        <dbReference type="EMBL" id="MBA4609291.1"/>
    </source>
</evidence>